<feature type="region of interest" description="Disordered" evidence="1">
    <location>
        <begin position="158"/>
        <end position="202"/>
    </location>
</feature>
<protein>
    <submittedName>
        <fullName evidence="2">Uncharacterized protein</fullName>
    </submittedName>
</protein>
<name>A0ABQ7G8C4_DUNSA</name>
<feature type="compositionally biased region" description="Acidic residues" evidence="1">
    <location>
        <begin position="167"/>
        <end position="181"/>
    </location>
</feature>
<evidence type="ECO:0000256" key="1">
    <source>
        <dbReference type="SAM" id="MobiDB-lite"/>
    </source>
</evidence>
<accession>A0ABQ7G8C4</accession>
<evidence type="ECO:0000313" key="3">
    <source>
        <dbReference type="Proteomes" id="UP000815325"/>
    </source>
</evidence>
<organism evidence="2 3">
    <name type="scientific">Dunaliella salina</name>
    <name type="common">Green alga</name>
    <name type="synonym">Protococcus salinus</name>
    <dbReference type="NCBI Taxonomy" id="3046"/>
    <lineage>
        <taxon>Eukaryota</taxon>
        <taxon>Viridiplantae</taxon>
        <taxon>Chlorophyta</taxon>
        <taxon>core chlorophytes</taxon>
        <taxon>Chlorophyceae</taxon>
        <taxon>CS clade</taxon>
        <taxon>Chlamydomonadales</taxon>
        <taxon>Dunaliellaceae</taxon>
        <taxon>Dunaliella</taxon>
    </lineage>
</organism>
<proteinExistence type="predicted"/>
<dbReference type="EMBL" id="MU070000">
    <property type="protein sequence ID" value="KAF5830856.1"/>
    <property type="molecule type" value="Genomic_DNA"/>
</dbReference>
<evidence type="ECO:0000313" key="2">
    <source>
        <dbReference type="EMBL" id="KAF5830856.1"/>
    </source>
</evidence>
<reference evidence="2" key="1">
    <citation type="submission" date="2017-08" db="EMBL/GenBank/DDBJ databases">
        <authorList>
            <person name="Polle J.E."/>
            <person name="Barry K."/>
            <person name="Cushman J."/>
            <person name="Schmutz J."/>
            <person name="Tran D."/>
            <person name="Hathwaick L.T."/>
            <person name="Yim W.C."/>
            <person name="Jenkins J."/>
            <person name="Mckie-Krisberg Z.M."/>
            <person name="Prochnik S."/>
            <person name="Lindquist E."/>
            <person name="Dockter R.B."/>
            <person name="Adam C."/>
            <person name="Molina H."/>
            <person name="Bunkerborg J."/>
            <person name="Jin E."/>
            <person name="Buchheim M."/>
            <person name="Magnuson J."/>
        </authorList>
    </citation>
    <scope>NUCLEOTIDE SEQUENCE</scope>
    <source>
        <strain evidence="2">CCAP 19/18</strain>
    </source>
</reference>
<feature type="region of interest" description="Disordered" evidence="1">
    <location>
        <begin position="1"/>
        <end position="39"/>
    </location>
</feature>
<dbReference type="Proteomes" id="UP000815325">
    <property type="component" value="Unassembled WGS sequence"/>
</dbReference>
<sequence length="265" mass="30160">MSTINASPALPWAQTDENTEPHPAAQQQQQQQQQHEKEEVELVGLNLEAVGLAEGKRIQVRWVVDISTEKETGEKELKQSTKWWPATVLGPASHENRQQGDGASSAESAVPQPVFDILYEKFETFNEERCKVMFTSQNCLVDVTHEGEQNHLAWRHEGDDKEYKFADEEEEEEEVEEEEDDHGYTADELLQLTSRREAEDDTETKFLESLEPCQQRSIAEGYRTFVDGFKDFLESKFAGQAGGGTVTAEDVHGFAEQLRKRQRQA</sequence>
<comment type="caution">
    <text evidence="2">The sequence shown here is derived from an EMBL/GenBank/DDBJ whole genome shotgun (WGS) entry which is preliminary data.</text>
</comment>
<gene>
    <name evidence="2" type="ORF">DUNSADRAFT_13956</name>
</gene>
<keyword evidence="3" id="KW-1185">Reference proteome</keyword>